<dbReference type="InterPro" id="IPR050582">
    <property type="entry name" value="HAD-like_SerB"/>
</dbReference>
<feature type="non-terminal residue" evidence="13">
    <location>
        <position position="258"/>
    </location>
</feature>
<dbReference type="InterPro" id="IPR036412">
    <property type="entry name" value="HAD-like_sf"/>
</dbReference>
<protein>
    <recommendedName>
        <fullName evidence="5">Phosphoserine phosphatase</fullName>
        <ecNumber evidence="4">3.1.3.3</ecNumber>
    </recommendedName>
    <alternativeName>
        <fullName evidence="11">O-phosphoserine phosphohydrolase</fullName>
    </alternativeName>
</protein>
<evidence type="ECO:0000313" key="14">
    <source>
        <dbReference type="Proteomes" id="UP001497623"/>
    </source>
</evidence>
<proteinExistence type="inferred from homology"/>
<dbReference type="Gene3D" id="3.40.50.1000">
    <property type="entry name" value="HAD superfamily/HAD-like"/>
    <property type="match status" value="1"/>
</dbReference>
<evidence type="ECO:0000256" key="11">
    <source>
        <dbReference type="ARBA" id="ARBA00031693"/>
    </source>
</evidence>
<dbReference type="Gene3D" id="1.10.150.210">
    <property type="entry name" value="Phosphoserine phosphatase, domain 2"/>
    <property type="match status" value="1"/>
</dbReference>
<evidence type="ECO:0000256" key="3">
    <source>
        <dbReference type="ARBA" id="ARBA00009184"/>
    </source>
</evidence>
<dbReference type="GO" id="GO:0005737">
    <property type="term" value="C:cytoplasm"/>
    <property type="evidence" value="ECO:0007669"/>
    <property type="project" value="TreeGrafter"/>
</dbReference>
<comment type="cofactor">
    <cofactor evidence="1">
        <name>Mg(2+)</name>
        <dbReference type="ChEBI" id="CHEBI:18420"/>
    </cofactor>
</comment>
<dbReference type="GO" id="GO:0000287">
    <property type="term" value="F:magnesium ion binding"/>
    <property type="evidence" value="ECO:0007669"/>
    <property type="project" value="TreeGrafter"/>
</dbReference>
<dbReference type="InterPro" id="IPR004469">
    <property type="entry name" value="PSP"/>
</dbReference>
<name>A0AAV2R3J6_MEGNR</name>
<evidence type="ECO:0000256" key="8">
    <source>
        <dbReference type="ARBA" id="ARBA00022801"/>
    </source>
</evidence>
<evidence type="ECO:0000256" key="6">
    <source>
        <dbReference type="ARBA" id="ARBA00022605"/>
    </source>
</evidence>
<dbReference type="Proteomes" id="UP001497623">
    <property type="component" value="Unassembled WGS sequence"/>
</dbReference>
<evidence type="ECO:0000256" key="4">
    <source>
        <dbReference type="ARBA" id="ARBA00012640"/>
    </source>
</evidence>
<evidence type="ECO:0000256" key="10">
    <source>
        <dbReference type="ARBA" id="ARBA00023299"/>
    </source>
</evidence>
<keyword evidence="7" id="KW-0479">Metal-binding</keyword>
<feature type="active site" description="Nucleophile" evidence="12">
    <location>
        <position position="51"/>
    </location>
</feature>
<dbReference type="Pfam" id="PF00702">
    <property type="entry name" value="Hydrolase"/>
    <property type="match status" value="1"/>
</dbReference>
<evidence type="ECO:0000256" key="7">
    <source>
        <dbReference type="ARBA" id="ARBA00022723"/>
    </source>
</evidence>
<dbReference type="AlphaFoldDB" id="A0AAV2R3J6"/>
<keyword evidence="14" id="KW-1185">Reference proteome</keyword>
<dbReference type="NCBIfam" id="TIGR00338">
    <property type="entry name" value="serB"/>
    <property type="match status" value="1"/>
</dbReference>
<comment type="similarity">
    <text evidence="3">Belongs to the HAD-like hydrolase superfamily. SerB family.</text>
</comment>
<keyword evidence="9" id="KW-0460">Magnesium</keyword>
<evidence type="ECO:0000256" key="9">
    <source>
        <dbReference type="ARBA" id="ARBA00022842"/>
    </source>
</evidence>
<evidence type="ECO:0000313" key="13">
    <source>
        <dbReference type="EMBL" id="CAL4114080.1"/>
    </source>
</evidence>
<dbReference type="PANTHER" id="PTHR43344">
    <property type="entry name" value="PHOSPHOSERINE PHOSPHATASE"/>
    <property type="match status" value="1"/>
</dbReference>
<keyword evidence="8" id="KW-0378">Hydrolase</keyword>
<dbReference type="PANTHER" id="PTHR43344:SF2">
    <property type="entry name" value="PHOSPHOSERINE PHOSPHATASE"/>
    <property type="match status" value="1"/>
</dbReference>
<accession>A0AAV2R3J6</accession>
<dbReference type="CDD" id="cd04309">
    <property type="entry name" value="HAD_PSP_eu"/>
    <property type="match status" value="1"/>
</dbReference>
<comment type="caution">
    <text evidence="13">The sequence shown here is derived from an EMBL/GenBank/DDBJ whole genome shotgun (WGS) entry which is preliminary data.</text>
</comment>
<sequence>MTLVIPPKRFRTFYLTVFNLSENNLITSANRLPSKKMCQTVWRNADCVCFDIDSTVIEDEGLDQLGKFCGKAEEIRKMTEAAMGGGMEFRDALRQRLNLIQPSLETVQKFLSTHHPALTSNVGRVISVLQSRDVDVYFVSGGFKSLIAPVAKMLNVPLENIFANKIKFFYDGTYGGFDESQPTSRSGGKPDVIRLLKERYNYNNVVMIGDGATDMEACPPADAFIGFGGNVVRESVKNNATWFIYDFATLLNELDKED</sequence>
<organism evidence="13 14">
    <name type="scientific">Meganyctiphanes norvegica</name>
    <name type="common">Northern krill</name>
    <name type="synonym">Thysanopoda norvegica</name>
    <dbReference type="NCBI Taxonomy" id="48144"/>
    <lineage>
        <taxon>Eukaryota</taxon>
        <taxon>Metazoa</taxon>
        <taxon>Ecdysozoa</taxon>
        <taxon>Arthropoda</taxon>
        <taxon>Crustacea</taxon>
        <taxon>Multicrustacea</taxon>
        <taxon>Malacostraca</taxon>
        <taxon>Eumalacostraca</taxon>
        <taxon>Eucarida</taxon>
        <taxon>Euphausiacea</taxon>
        <taxon>Euphausiidae</taxon>
        <taxon>Meganyctiphanes</taxon>
    </lineage>
</organism>
<keyword evidence="10" id="KW-0718">Serine biosynthesis</keyword>
<dbReference type="NCBIfam" id="TIGR01488">
    <property type="entry name" value="HAD-SF-IB"/>
    <property type="match status" value="1"/>
</dbReference>
<reference evidence="13 14" key="1">
    <citation type="submission" date="2024-05" db="EMBL/GenBank/DDBJ databases">
        <authorList>
            <person name="Wallberg A."/>
        </authorList>
    </citation>
    <scope>NUCLEOTIDE SEQUENCE [LARGE SCALE GENOMIC DNA]</scope>
</reference>
<gene>
    <name evidence="13" type="ORF">MNOR_LOCUS20272</name>
</gene>
<comment type="pathway">
    <text evidence="2">Amino-acid biosynthesis; L-serine biosynthesis; L-serine from 3-phospho-D-glycerate: step 3/3.</text>
</comment>
<dbReference type="EC" id="3.1.3.3" evidence="4"/>
<evidence type="ECO:0000256" key="1">
    <source>
        <dbReference type="ARBA" id="ARBA00001946"/>
    </source>
</evidence>
<dbReference type="EMBL" id="CAXKWB010015556">
    <property type="protein sequence ID" value="CAL4114080.1"/>
    <property type="molecule type" value="Genomic_DNA"/>
</dbReference>
<dbReference type="GO" id="GO:0006564">
    <property type="term" value="P:L-serine biosynthetic process"/>
    <property type="evidence" value="ECO:0007669"/>
    <property type="project" value="UniProtKB-KW"/>
</dbReference>
<evidence type="ECO:0000256" key="2">
    <source>
        <dbReference type="ARBA" id="ARBA00005135"/>
    </source>
</evidence>
<evidence type="ECO:0000256" key="12">
    <source>
        <dbReference type="PIRSR" id="PIRSR604469-1"/>
    </source>
</evidence>
<dbReference type="InterPro" id="IPR023214">
    <property type="entry name" value="HAD_sf"/>
</dbReference>
<keyword evidence="6" id="KW-0028">Amino-acid biosynthesis</keyword>
<dbReference type="GO" id="GO:0036424">
    <property type="term" value="F:L-phosphoserine phosphatase activity"/>
    <property type="evidence" value="ECO:0007669"/>
    <property type="project" value="InterPro"/>
</dbReference>
<dbReference type="SUPFAM" id="SSF56784">
    <property type="entry name" value="HAD-like"/>
    <property type="match status" value="1"/>
</dbReference>
<evidence type="ECO:0000256" key="5">
    <source>
        <dbReference type="ARBA" id="ARBA00015196"/>
    </source>
</evidence>
<dbReference type="FunFam" id="3.40.50.1000:FF:000077">
    <property type="entry name" value="Phosphoserine phosphatase, chloroplastic"/>
    <property type="match status" value="1"/>
</dbReference>
<feature type="active site" description="Proton donor" evidence="12">
    <location>
        <position position="53"/>
    </location>
</feature>